<accession>A0ABQ5GU22</accession>
<feature type="region of interest" description="Disordered" evidence="1">
    <location>
        <begin position="109"/>
        <end position="133"/>
    </location>
</feature>
<feature type="compositionally biased region" description="Polar residues" evidence="1">
    <location>
        <begin position="114"/>
        <end position="124"/>
    </location>
</feature>
<protein>
    <submittedName>
        <fullName evidence="2">Uncharacterized protein</fullName>
    </submittedName>
</protein>
<reference evidence="2" key="1">
    <citation type="journal article" date="2022" name="Int. J. Mol. Sci.">
        <title>Draft Genome of Tanacetum Coccineum: Genomic Comparison of Closely Related Tanacetum-Family Plants.</title>
        <authorList>
            <person name="Yamashiro T."/>
            <person name="Shiraishi A."/>
            <person name="Nakayama K."/>
            <person name="Satake H."/>
        </authorList>
    </citation>
    <scope>NUCLEOTIDE SEQUENCE</scope>
</reference>
<gene>
    <name evidence="2" type="ORF">Tco_1045694</name>
</gene>
<organism evidence="2 3">
    <name type="scientific">Tanacetum coccineum</name>
    <dbReference type="NCBI Taxonomy" id="301880"/>
    <lineage>
        <taxon>Eukaryota</taxon>
        <taxon>Viridiplantae</taxon>
        <taxon>Streptophyta</taxon>
        <taxon>Embryophyta</taxon>
        <taxon>Tracheophyta</taxon>
        <taxon>Spermatophyta</taxon>
        <taxon>Magnoliopsida</taxon>
        <taxon>eudicotyledons</taxon>
        <taxon>Gunneridae</taxon>
        <taxon>Pentapetalae</taxon>
        <taxon>asterids</taxon>
        <taxon>campanulids</taxon>
        <taxon>Asterales</taxon>
        <taxon>Asteraceae</taxon>
        <taxon>Asteroideae</taxon>
        <taxon>Anthemideae</taxon>
        <taxon>Anthemidinae</taxon>
        <taxon>Tanacetum</taxon>
    </lineage>
</organism>
<name>A0ABQ5GU22_9ASTR</name>
<feature type="compositionally biased region" description="Basic and acidic residues" evidence="1">
    <location>
        <begin position="61"/>
        <end position="74"/>
    </location>
</feature>
<evidence type="ECO:0000313" key="2">
    <source>
        <dbReference type="EMBL" id="GJT78969.1"/>
    </source>
</evidence>
<dbReference type="Proteomes" id="UP001151760">
    <property type="component" value="Unassembled WGS sequence"/>
</dbReference>
<evidence type="ECO:0000313" key="3">
    <source>
        <dbReference type="Proteomes" id="UP001151760"/>
    </source>
</evidence>
<feature type="region of interest" description="Disordered" evidence="1">
    <location>
        <begin position="42"/>
        <end position="74"/>
    </location>
</feature>
<proteinExistence type="predicted"/>
<evidence type="ECO:0000256" key="1">
    <source>
        <dbReference type="SAM" id="MobiDB-lite"/>
    </source>
</evidence>
<keyword evidence="3" id="KW-1185">Reference proteome</keyword>
<sequence length="173" mass="19629">MVRPSQGAKGIFVRHSLEDLKKLETEGSQQQRILSVKKANRGSCGLGEVGSPGEGYPLKQSAERESRKEQCKSHKCDKLTDEPIILEGTIEDYQVRRILVDGGSSLEIMRNVPPSRNNRPSSNHGKGRKKQKCANGIWNNKMSLAVQRHNRKDRNEEPQSGWLYHPFYDQIPH</sequence>
<dbReference type="EMBL" id="BQNB010018853">
    <property type="protein sequence ID" value="GJT78969.1"/>
    <property type="molecule type" value="Genomic_DNA"/>
</dbReference>
<comment type="caution">
    <text evidence="2">The sequence shown here is derived from an EMBL/GenBank/DDBJ whole genome shotgun (WGS) entry which is preliminary data.</text>
</comment>
<feature type="compositionally biased region" description="Gly residues" evidence="1">
    <location>
        <begin position="44"/>
        <end position="53"/>
    </location>
</feature>
<reference evidence="2" key="2">
    <citation type="submission" date="2022-01" db="EMBL/GenBank/DDBJ databases">
        <authorList>
            <person name="Yamashiro T."/>
            <person name="Shiraishi A."/>
            <person name="Satake H."/>
            <person name="Nakayama K."/>
        </authorList>
    </citation>
    <scope>NUCLEOTIDE SEQUENCE</scope>
</reference>